<dbReference type="RefSeq" id="XP_012942483.1">
    <property type="nucleotide sequence ID" value="XM_013087029.1"/>
</dbReference>
<feature type="compositionally biased region" description="Low complexity" evidence="1">
    <location>
        <begin position="670"/>
        <end position="680"/>
    </location>
</feature>
<name>A0ABM1A7S1_APLCA</name>
<protein>
    <submittedName>
        <fullName evidence="3">Uncharacterized protein LOC101853486 isoform X1</fullName>
    </submittedName>
</protein>
<feature type="compositionally biased region" description="Polar residues" evidence="1">
    <location>
        <begin position="628"/>
        <end position="645"/>
    </location>
</feature>
<feature type="region of interest" description="Disordered" evidence="1">
    <location>
        <begin position="1107"/>
        <end position="1189"/>
    </location>
</feature>
<feature type="compositionally biased region" description="Basic and acidic residues" evidence="1">
    <location>
        <begin position="83"/>
        <end position="98"/>
    </location>
</feature>
<feature type="region of interest" description="Disordered" evidence="1">
    <location>
        <begin position="308"/>
        <end position="330"/>
    </location>
</feature>
<feature type="region of interest" description="Disordered" evidence="1">
    <location>
        <begin position="1014"/>
        <end position="1082"/>
    </location>
</feature>
<sequence>MEIELRSSACHSEGPNRYNTDAGRGLARIEIRSRTKWRLDTGKECLWATFCQVRTSCETSGMTQVPAVSSGFESPHKMMLNPDDPHCSEPATVDRESHISSSPSARRTHAVTDRSPRPAMKELITKFETKSPGASLGLGQASTGGESARVARQAWRADRVSVNLELDPSALTSSSLSEDYNSKSLSTGSKPPYAKSSQATLSLNTEAAAATTATVAATTMAAVNTVVSSPATAKSNVTTQFEQTTGGSGSEASAHNSTPLGETNVQGATMYSPQQPRQVQSTPKILQAGGKLAPETVQLENVLRKDPKVVTGHPPIYPPQSDIGQKSDTQTTDLAEQGAPQRVNLREFAFRGNQGPAKDSRYTVHKKDWGKRFGSRQPITNPIAQLLPRATSTPKPEALTPVFSRIECSKVSRGLRSTEPRRAQSAMSSATSRSLSTGCSLYSLKISPKMDRTQQRSTTSTPSNTQQRLHRRNMTRLTDATKGIDSVSHSKSEERKKTAMERYLQFLKRSTPPLPVPPRDAIRVSTQAPGRALSKEAPSRNPEETASTRGAGNEDFGHRRLNESLEEHLETAQVYREEMFPINLSPRDKHGGGSPSLYHPKLGSPLYMSRGKDTEHGETAGVAADKTLVNSPAEQKTKSPQLCRQGSQCSQILEARLPHRTFQSISGHLGQALQQHQHQPQQEHQHHQQQQESAQNALYQKGRRRSPELFPPQVSNINLPAAGAIDSRPATRRSSPSPIAKDKSQRLRREVSKLSSCQGSPYAGSKGPGAGDSSPIKSKSSEHEMSPLHREISDLANQLLTEDELADNDLMPFHLRDPHRRAVQGKSRGKVTTDSFSSDEDSCTVSIEDRLRKIKARRLLKLMKDAESTKQPGVSYSEALGNAALNQRHHEQGTQRCDQLNLRENVNILSQPRDQSQESHSSSKIRSSLSRQRRPKSEPRPNVYSSGAASSHVHKREKIPLLYLQSPSEHDPSAPGSPKKMALADKQHTPLARIATLQPAFEERWDDDLELREPGEKWEDSRRGVSGHEAFDPSPTQWSVSLTQGKSSPSRGNPAASNIETVTETELAGHTGDNSSRRLREPVQREVSIEDLHNHSEVGYHFGMTKPEEEEKNEVQRAAKDSVVRKKRKAEKIKRVKKRKKKMKVEEADLSQTYRTESRNVTEGRRPPHDGSRTRRHGRQQQHSEHRQELCLPHQELDEAGAFHLPGRHRPQSEERTSFRGNHENNKTIVKMPNARSHSLEIATADKSKHSRQDTPQDITPTKSQRPGSDYFSSHETPGRLSRHPDDNTYTRSPRRLASPVNFTSRWTPRMFLRSVRIRPVRRLSNLPTARWPIYSHIPLIALEWSPPRKRVDTLMCYRRWREDFMDCVRPSRLPLSQAFKKALDSAVMQEWTMHCWEPVSRLADSTGAWVMRADDQEPFYSASDLSLRPMLPLRPRIQDMKLGPLRVSHVMYLLLGAVSLGLGHLAVTLYNCDGTDVEYFCTEDDATCLAQLAPALLAEQEPGLM</sequence>
<feature type="region of interest" description="Disordered" evidence="1">
    <location>
        <begin position="1204"/>
        <end position="1295"/>
    </location>
</feature>
<accession>A0ABM1A7S1</accession>
<feature type="compositionally biased region" description="Low complexity" evidence="1">
    <location>
        <begin position="455"/>
        <end position="467"/>
    </location>
</feature>
<feature type="compositionally biased region" description="Polar residues" evidence="1">
    <location>
        <begin position="1034"/>
        <end position="1064"/>
    </location>
</feature>
<feature type="region of interest" description="Disordered" evidence="1">
    <location>
        <begin position="80"/>
        <end position="119"/>
    </location>
</feature>
<feature type="region of interest" description="Disordered" evidence="1">
    <location>
        <begin position="1"/>
        <end position="21"/>
    </location>
</feature>
<evidence type="ECO:0000313" key="2">
    <source>
        <dbReference type="Proteomes" id="UP000694888"/>
    </source>
</evidence>
<feature type="compositionally biased region" description="Polar residues" evidence="1">
    <location>
        <begin position="1256"/>
        <end position="1276"/>
    </location>
</feature>
<dbReference type="GeneID" id="101853486"/>
<keyword evidence="2" id="KW-1185">Reference proteome</keyword>
<feature type="region of interest" description="Disordered" evidence="1">
    <location>
        <begin position="624"/>
        <end position="645"/>
    </location>
</feature>
<feature type="compositionally biased region" description="Low complexity" evidence="1">
    <location>
        <begin position="423"/>
        <end position="434"/>
    </location>
</feature>
<feature type="region of interest" description="Disordered" evidence="1">
    <location>
        <begin position="413"/>
        <end position="434"/>
    </location>
</feature>
<feature type="compositionally biased region" description="Basic and acidic residues" evidence="1">
    <location>
        <begin position="1244"/>
        <end position="1255"/>
    </location>
</feature>
<feature type="region of interest" description="Disordered" evidence="1">
    <location>
        <begin position="232"/>
        <end position="280"/>
    </location>
</feature>
<evidence type="ECO:0000256" key="1">
    <source>
        <dbReference type="SAM" id="MobiDB-lite"/>
    </source>
</evidence>
<evidence type="ECO:0000313" key="3">
    <source>
        <dbReference type="RefSeq" id="XP_012942483.1"/>
    </source>
</evidence>
<feature type="compositionally biased region" description="Basic and acidic residues" evidence="1">
    <location>
        <begin position="1014"/>
        <end position="1023"/>
    </location>
</feature>
<feature type="region of interest" description="Disordered" evidence="1">
    <location>
        <begin position="172"/>
        <end position="197"/>
    </location>
</feature>
<feature type="region of interest" description="Disordered" evidence="1">
    <location>
        <begin position="910"/>
        <end position="956"/>
    </location>
</feature>
<feature type="compositionally biased region" description="Basic and acidic residues" evidence="1">
    <location>
        <begin position="1107"/>
        <end position="1124"/>
    </location>
</feature>
<organism evidence="2 3">
    <name type="scientific">Aplysia californica</name>
    <name type="common">California sea hare</name>
    <dbReference type="NCBI Taxonomy" id="6500"/>
    <lineage>
        <taxon>Eukaryota</taxon>
        <taxon>Metazoa</taxon>
        <taxon>Spiralia</taxon>
        <taxon>Lophotrochozoa</taxon>
        <taxon>Mollusca</taxon>
        <taxon>Gastropoda</taxon>
        <taxon>Heterobranchia</taxon>
        <taxon>Euthyneura</taxon>
        <taxon>Tectipleura</taxon>
        <taxon>Aplysiida</taxon>
        <taxon>Aplysioidea</taxon>
        <taxon>Aplysiidae</taxon>
        <taxon>Aplysia</taxon>
    </lineage>
</organism>
<feature type="region of interest" description="Disordered" evidence="1">
    <location>
        <begin position="670"/>
        <end position="787"/>
    </location>
</feature>
<feature type="compositionally biased region" description="Basic residues" evidence="1">
    <location>
        <begin position="1125"/>
        <end position="1143"/>
    </location>
</feature>
<gene>
    <name evidence="3" type="primary">LOC101853486</name>
</gene>
<feature type="compositionally biased region" description="Basic and acidic residues" evidence="1">
    <location>
        <begin position="1156"/>
        <end position="1173"/>
    </location>
</feature>
<dbReference type="Proteomes" id="UP000694888">
    <property type="component" value="Unplaced"/>
</dbReference>
<feature type="region of interest" description="Disordered" evidence="1">
    <location>
        <begin position="526"/>
        <end position="556"/>
    </location>
</feature>
<proteinExistence type="predicted"/>
<feature type="compositionally biased region" description="Basic and acidic residues" evidence="1">
    <location>
        <begin position="740"/>
        <end position="752"/>
    </location>
</feature>
<feature type="compositionally biased region" description="Basic and acidic residues" evidence="1">
    <location>
        <begin position="533"/>
        <end position="543"/>
    </location>
</feature>
<feature type="compositionally biased region" description="Low complexity" evidence="1">
    <location>
        <begin position="918"/>
        <end position="930"/>
    </location>
</feature>
<feature type="region of interest" description="Disordered" evidence="1">
    <location>
        <begin position="446"/>
        <end position="497"/>
    </location>
</feature>
<reference evidence="3" key="1">
    <citation type="submission" date="2025-08" db="UniProtKB">
        <authorList>
            <consortium name="RefSeq"/>
        </authorList>
    </citation>
    <scope>IDENTIFICATION</scope>
</reference>
<feature type="compositionally biased region" description="Basic and acidic residues" evidence="1">
    <location>
        <begin position="488"/>
        <end position="497"/>
    </location>
</feature>
<feature type="compositionally biased region" description="Basic and acidic residues" evidence="1">
    <location>
        <begin position="110"/>
        <end position="119"/>
    </location>
</feature>
<feature type="compositionally biased region" description="Basic and acidic residues" evidence="1">
    <location>
        <begin position="1211"/>
        <end position="1226"/>
    </location>
</feature>